<dbReference type="InterPro" id="IPR025166">
    <property type="entry name" value="Integrase_DNA_bind_dom"/>
</dbReference>
<proteinExistence type="inferred from homology"/>
<feature type="domain" description="Core-binding (CB)" evidence="6">
    <location>
        <begin position="120"/>
        <end position="200"/>
    </location>
</feature>
<sequence length="345" mass="37200">MGKLTVLQVRNAKPGVGPDGKRRKRVLVDGAGLLLIVAPTGARNWVLRIKDGQRRRDIGLGAADIVGAGRNRGEIDETPLMLRRILSPAEAREKAAALRKLAKAGADPIAERDRERRATPTFGVAVTEAHATLKSGWSDRTAKAFLASLEEHAVPKLGTAKVDVIGSADVIAALAPIWTSKPVMARKVRSRIGQVLAFAKARGWRREALPDARELRSGLAKQEQGKNFAAMPFAQIPAFFADELGKEATASRFAVLFAILTAARSGEVRNATWAQIDLEARTWTRPAAMMKMAKGHVVTLSDAAVALLKQWKPDEALRDGLIFPGLKEPALRYVAHKGAADGWAG</sequence>
<dbReference type="Pfam" id="PF13356">
    <property type="entry name" value="Arm-DNA-bind_3"/>
    <property type="match status" value="1"/>
</dbReference>
<keyword evidence="2" id="KW-0229">DNA integration</keyword>
<dbReference type="InterPro" id="IPR010998">
    <property type="entry name" value="Integrase_recombinase_N"/>
</dbReference>
<evidence type="ECO:0000256" key="5">
    <source>
        <dbReference type="PROSITE-ProRule" id="PRU01248"/>
    </source>
</evidence>
<keyword evidence="3 5" id="KW-0238">DNA-binding</keyword>
<keyword evidence="4" id="KW-0233">DNA recombination</keyword>
<dbReference type="EMBL" id="LLZS01000003">
    <property type="protein sequence ID" value="KUR72507.1"/>
    <property type="molecule type" value="Genomic_DNA"/>
</dbReference>
<dbReference type="GO" id="GO:0015074">
    <property type="term" value="P:DNA integration"/>
    <property type="evidence" value="ECO:0007669"/>
    <property type="project" value="UniProtKB-KW"/>
</dbReference>
<evidence type="ECO:0000256" key="4">
    <source>
        <dbReference type="ARBA" id="ARBA00023172"/>
    </source>
</evidence>
<dbReference type="STRING" id="1117702.AQZ52_04485"/>
<evidence type="ECO:0000256" key="3">
    <source>
        <dbReference type="ARBA" id="ARBA00023125"/>
    </source>
</evidence>
<dbReference type="PANTHER" id="PTHR30629">
    <property type="entry name" value="PROPHAGE INTEGRASE"/>
    <property type="match status" value="1"/>
</dbReference>
<dbReference type="PROSITE" id="PS51900">
    <property type="entry name" value="CB"/>
    <property type="match status" value="1"/>
</dbReference>
<gene>
    <name evidence="7" type="ORF">AQZ52_04485</name>
</gene>
<evidence type="ECO:0000256" key="2">
    <source>
        <dbReference type="ARBA" id="ARBA00022908"/>
    </source>
</evidence>
<dbReference type="Pfam" id="PF00589">
    <property type="entry name" value="Phage_integrase"/>
    <property type="match status" value="1"/>
</dbReference>
<evidence type="ECO:0000313" key="7">
    <source>
        <dbReference type="EMBL" id="KUR72507.1"/>
    </source>
</evidence>
<comment type="similarity">
    <text evidence="1">Belongs to the 'phage' integrase family.</text>
</comment>
<dbReference type="InterPro" id="IPR011010">
    <property type="entry name" value="DNA_brk_join_enz"/>
</dbReference>
<dbReference type="Gene3D" id="3.30.160.390">
    <property type="entry name" value="Integrase, DNA-binding domain"/>
    <property type="match status" value="1"/>
</dbReference>
<comment type="caution">
    <text evidence="7">The sequence shown here is derived from an EMBL/GenBank/DDBJ whole genome shotgun (WGS) entry which is preliminary data.</text>
</comment>
<dbReference type="GO" id="GO:0006310">
    <property type="term" value="P:DNA recombination"/>
    <property type="evidence" value="ECO:0007669"/>
    <property type="project" value="UniProtKB-KW"/>
</dbReference>
<dbReference type="InterPro" id="IPR044068">
    <property type="entry name" value="CB"/>
</dbReference>
<accession>A0A117UX78</accession>
<protein>
    <recommendedName>
        <fullName evidence="6">Core-binding (CB) domain-containing protein</fullName>
    </recommendedName>
</protein>
<dbReference type="InterPro" id="IPR050808">
    <property type="entry name" value="Phage_Integrase"/>
</dbReference>
<dbReference type="AlphaFoldDB" id="A0A117UX78"/>
<evidence type="ECO:0000256" key="1">
    <source>
        <dbReference type="ARBA" id="ARBA00008857"/>
    </source>
</evidence>
<dbReference type="InterPro" id="IPR053876">
    <property type="entry name" value="Phage_int_M"/>
</dbReference>
<dbReference type="InterPro" id="IPR013762">
    <property type="entry name" value="Integrase-like_cat_sf"/>
</dbReference>
<reference evidence="7 8" key="1">
    <citation type="submission" date="2015-10" db="EMBL/GenBank/DDBJ databases">
        <title>Draft genome sequence of Novosphingobium fuchskuhlense DSM 25065 isolated from a surface water sample of the southwest basin of Lake Grosse Fuchskuhle.</title>
        <authorList>
            <person name="Ruckert C."/>
            <person name="Winkler A."/>
            <person name="Glaeser J."/>
            <person name="Grossart H.-P."/>
            <person name="Kalinowski J."/>
            <person name="Glaeser S."/>
        </authorList>
    </citation>
    <scope>NUCLEOTIDE SEQUENCE [LARGE SCALE GENOMIC DNA]</scope>
    <source>
        <strain evidence="7 8">FNE08-7</strain>
    </source>
</reference>
<organism evidence="7 8">
    <name type="scientific">Novosphingobium fuchskuhlense</name>
    <dbReference type="NCBI Taxonomy" id="1117702"/>
    <lineage>
        <taxon>Bacteria</taxon>
        <taxon>Pseudomonadati</taxon>
        <taxon>Pseudomonadota</taxon>
        <taxon>Alphaproteobacteria</taxon>
        <taxon>Sphingomonadales</taxon>
        <taxon>Sphingomonadaceae</taxon>
        <taxon>Novosphingobium</taxon>
    </lineage>
</organism>
<dbReference type="GO" id="GO:0003677">
    <property type="term" value="F:DNA binding"/>
    <property type="evidence" value="ECO:0007669"/>
    <property type="project" value="UniProtKB-UniRule"/>
</dbReference>
<dbReference type="InterPro" id="IPR002104">
    <property type="entry name" value="Integrase_catalytic"/>
</dbReference>
<dbReference type="RefSeq" id="WP_067906745.1">
    <property type="nucleotide sequence ID" value="NZ_KQ954244.1"/>
</dbReference>
<evidence type="ECO:0000313" key="8">
    <source>
        <dbReference type="Proteomes" id="UP000058012"/>
    </source>
</evidence>
<dbReference type="Proteomes" id="UP000058012">
    <property type="component" value="Unassembled WGS sequence"/>
</dbReference>
<dbReference type="InterPro" id="IPR038488">
    <property type="entry name" value="Integrase_DNA-bd_sf"/>
</dbReference>
<evidence type="ECO:0000259" key="6">
    <source>
        <dbReference type="PROSITE" id="PS51900"/>
    </source>
</evidence>
<dbReference type="SUPFAM" id="SSF56349">
    <property type="entry name" value="DNA breaking-rejoining enzymes"/>
    <property type="match status" value="1"/>
</dbReference>
<dbReference type="Gene3D" id="1.10.150.130">
    <property type="match status" value="1"/>
</dbReference>
<dbReference type="Gene3D" id="1.10.443.10">
    <property type="entry name" value="Intergrase catalytic core"/>
    <property type="match status" value="1"/>
</dbReference>
<keyword evidence="8" id="KW-1185">Reference proteome</keyword>
<dbReference type="PANTHER" id="PTHR30629:SF2">
    <property type="entry name" value="PROPHAGE INTEGRASE INTS-RELATED"/>
    <property type="match status" value="1"/>
</dbReference>
<dbReference type="Pfam" id="PF22022">
    <property type="entry name" value="Phage_int_M"/>
    <property type="match status" value="1"/>
</dbReference>
<name>A0A117UX78_9SPHN</name>